<dbReference type="OrthoDB" id="9814037at2"/>
<dbReference type="EMBL" id="CP018632">
    <property type="protein sequence ID" value="ASJ74029.1"/>
    <property type="molecule type" value="Genomic_DNA"/>
</dbReference>
<evidence type="ECO:0000313" key="3">
    <source>
        <dbReference type="Proteomes" id="UP000250079"/>
    </source>
</evidence>
<reference evidence="2 3" key="1">
    <citation type="submission" date="2016-12" db="EMBL/GenBank/DDBJ databases">
        <authorList>
            <person name="Song W.-J."/>
            <person name="Kurnit D.M."/>
        </authorList>
    </citation>
    <scope>NUCLEOTIDE SEQUENCE [LARGE SCALE GENOMIC DNA]</scope>
    <source>
        <strain evidence="2 3">IMCC3135</strain>
    </source>
</reference>
<feature type="domain" description="Transcription factor zinc-finger" evidence="1">
    <location>
        <begin position="5"/>
        <end position="32"/>
    </location>
</feature>
<proteinExistence type="predicted"/>
<keyword evidence="3" id="KW-1185">Reference proteome</keyword>
<dbReference type="Pfam" id="PF13453">
    <property type="entry name" value="Zn_ribbon_TFIIB"/>
    <property type="match status" value="1"/>
</dbReference>
<dbReference type="AlphaFoldDB" id="A0A2Z2NRZ9"/>
<protein>
    <recommendedName>
        <fullName evidence="1">Transcription factor zinc-finger domain-containing protein</fullName>
    </recommendedName>
</protein>
<evidence type="ECO:0000313" key="2">
    <source>
        <dbReference type="EMBL" id="ASJ74029.1"/>
    </source>
</evidence>
<organism evidence="2 3">
    <name type="scientific">Granulosicoccus antarcticus IMCC3135</name>
    <dbReference type="NCBI Taxonomy" id="1192854"/>
    <lineage>
        <taxon>Bacteria</taxon>
        <taxon>Pseudomonadati</taxon>
        <taxon>Pseudomonadota</taxon>
        <taxon>Gammaproteobacteria</taxon>
        <taxon>Chromatiales</taxon>
        <taxon>Granulosicoccaceae</taxon>
        <taxon>Granulosicoccus</taxon>
    </lineage>
</organism>
<dbReference type="InterPro" id="IPR027392">
    <property type="entry name" value="TF_Znf"/>
</dbReference>
<dbReference type="Proteomes" id="UP000250079">
    <property type="component" value="Chromosome"/>
</dbReference>
<accession>A0A2Z2NRZ9</accession>
<name>A0A2Z2NRZ9_9GAMM</name>
<gene>
    <name evidence="2" type="ORF">IMCC3135_19750</name>
</gene>
<sequence>MNNMKCPRCNTPLSAGSYASARVFRCDNCAGIALKQASILPVLENPALRPGRLTNDAQSSRTGFFNRLRTGLMGPWQECKQLFTETSGCKLHGN</sequence>
<evidence type="ECO:0000259" key="1">
    <source>
        <dbReference type="Pfam" id="PF13453"/>
    </source>
</evidence>
<dbReference type="KEGG" id="gai:IMCC3135_19750"/>